<gene>
    <name evidence="1" type="ORF">PFICI_01712</name>
</gene>
<protein>
    <submittedName>
        <fullName evidence="1">Uncharacterized protein</fullName>
    </submittedName>
</protein>
<evidence type="ECO:0000313" key="2">
    <source>
        <dbReference type="Proteomes" id="UP000030651"/>
    </source>
</evidence>
<name>W3XPI6_PESFW</name>
<dbReference type="Proteomes" id="UP000030651">
    <property type="component" value="Unassembled WGS sequence"/>
</dbReference>
<sequence length="206" mass="23752">MPIWSNRQVHSIVYLDYHIRPSDINQDPRMWRWALLGSTQILTQDEMRTAITEETDSQSSQSECQMVRRACVSVCGDVGGYGQDPESGFSDAMIPCQRGDAEDSCISEIEEVMDLNHVEHSQRREIDRSDDQNSYNFAGAWEAQTMDSIVSSSNGQRDRYPYGLVLLQIPDRRERYRVGVFAPNVWQFQEECKHHPETELMTVGHF</sequence>
<reference evidence="2" key="1">
    <citation type="journal article" date="2015" name="BMC Genomics">
        <title>Genomic and transcriptomic analysis of the endophytic fungus Pestalotiopsis fici reveals its lifestyle and high potential for synthesis of natural products.</title>
        <authorList>
            <person name="Wang X."/>
            <person name="Zhang X."/>
            <person name="Liu L."/>
            <person name="Xiang M."/>
            <person name="Wang W."/>
            <person name="Sun X."/>
            <person name="Che Y."/>
            <person name="Guo L."/>
            <person name="Liu G."/>
            <person name="Guo L."/>
            <person name="Wang C."/>
            <person name="Yin W.B."/>
            <person name="Stadler M."/>
            <person name="Zhang X."/>
            <person name="Liu X."/>
        </authorList>
    </citation>
    <scope>NUCLEOTIDE SEQUENCE [LARGE SCALE GENOMIC DNA]</scope>
    <source>
        <strain evidence="2">W106-1 / CGMCC3.15140</strain>
    </source>
</reference>
<dbReference type="InParanoid" id="W3XPI6"/>
<dbReference type="KEGG" id="pfy:PFICI_01712"/>
<proteinExistence type="predicted"/>
<accession>W3XPI6</accession>
<evidence type="ECO:0000313" key="1">
    <source>
        <dbReference type="EMBL" id="ETS87884.1"/>
    </source>
</evidence>
<dbReference type="RefSeq" id="XP_007828484.1">
    <property type="nucleotide sequence ID" value="XM_007830293.1"/>
</dbReference>
<dbReference type="HOGENOM" id="CLU_1332337_0_0_1"/>
<organism evidence="1 2">
    <name type="scientific">Pestalotiopsis fici (strain W106-1 / CGMCC3.15140)</name>
    <dbReference type="NCBI Taxonomy" id="1229662"/>
    <lineage>
        <taxon>Eukaryota</taxon>
        <taxon>Fungi</taxon>
        <taxon>Dikarya</taxon>
        <taxon>Ascomycota</taxon>
        <taxon>Pezizomycotina</taxon>
        <taxon>Sordariomycetes</taxon>
        <taxon>Xylariomycetidae</taxon>
        <taxon>Amphisphaeriales</taxon>
        <taxon>Sporocadaceae</taxon>
        <taxon>Pestalotiopsis</taxon>
    </lineage>
</organism>
<dbReference type="AlphaFoldDB" id="W3XPI6"/>
<dbReference type="EMBL" id="KI912109">
    <property type="protein sequence ID" value="ETS87884.1"/>
    <property type="molecule type" value="Genomic_DNA"/>
</dbReference>
<dbReference type="GeneID" id="19266725"/>
<keyword evidence="2" id="KW-1185">Reference proteome</keyword>